<feature type="region of interest" description="Disordered" evidence="1">
    <location>
        <begin position="127"/>
        <end position="149"/>
    </location>
</feature>
<dbReference type="EMBL" id="CAJVQA010001954">
    <property type="protein sequence ID" value="CAG8532044.1"/>
    <property type="molecule type" value="Genomic_DNA"/>
</dbReference>
<evidence type="ECO:0000313" key="4">
    <source>
        <dbReference type="Proteomes" id="UP000789759"/>
    </source>
</evidence>
<keyword evidence="4" id="KW-1185">Reference proteome</keyword>
<keyword evidence="2" id="KW-1133">Transmembrane helix</keyword>
<feature type="transmembrane region" description="Helical" evidence="2">
    <location>
        <begin position="278"/>
        <end position="297"/>
    </location>
</feature>
<keyword evidence="2" id="KW-0472">Membrane</keyword>
<comment type="caution">
    <text evidence="3">The sequence shown here is derived from an EMBL/GenBank/DDBJ whole genome shotgun (WGS) entry which is preliminary data.</text>
</comment>
<organism evidence="3 4">
    <name type="scientific">Cetraspora pellucida</name>
    <dbReference type="NCBI Taxonomy" id="1433469"/>
    <lineage>
        <taxon>Eukaryota</taxon>
        <taxon>Fungi</taxon>
        <taxon>Fungi incertae sedis</taxon>
        <taxon>Mucoromycota</taxon>
        <taxon>Glomeromycotina</taxon>
        <taxon>Glomeromycetes</taxon>
        <taxon>Diversisporales</taxon>
        <taxon>Gigasporaceae</taxon>
        <taxon>Cetraspora</taxon>
    </lineage>
</organism>
<protein>
    <submittedName>
        <fullName evidence="3">5441_t:CDS:1</fullName>
    </submittedName>
</protein>
<name>A0A9N9FG98_9GLOM</name>
<dbReference type="Proteomes" id="UP000789759">
    <property type="component" value="Unassembled WGS sequence"/>
</dbReference>
<evidence type="ECO:0000256" key="1">
    <source>
        <dbReference type="SAM" id="MobiDB-lite"/>
    </source>
</evidence>
<evidence type="ECO:0000313" key="3">
    <source>
        <dbReference type="EMBL" id="CAG8532044.1"/>
    </source>
</evidence>
<dbReference type="OrthoDB" id="2438927at2759"/>
<proteinExistence type="predicted"/>
<gene>
    <name evidence="3" type="ORF">CPELLU_LOCUS3890</name>
</gene>
<evidence type="ECO:0000256" key="2">
    <source>
        <dbReference type="SAM" id="Phobius"/>
    </source>
</evidence>
<reference evidence="3" key="1">
    <citation type="submission" date="2021-06" db="EMBL/GenBank/DDBJ databases">
        <authorList>
            <person name="Kallberg Y."/>
            <person name="Tangrot J."/>
            <person name="Rosling A."/>
        </authorList>
    </citation>
    <scope>NUCLEOTIDE SEQUENCE</scope>
    <source>
        <strain evidence="3">FL966</strain>
    </source>
</reference>
<dbReference type="AlphaFoldDB" id="A0A9N9FG98"/>
<feature type="transmembrane region" description="Helical" evidence="2">
    <location>
        <begin position="318"/>
        <end position="336"/>
    </location>
</feature>
<sequence length="343" mass="38688">MVNAYSPHPNHTISSFAFKPYLCGGPSVSASEKENQPVLETTRLFLGKNILAEMSTNDNNSYDSTTINKYDIPIHIDNNNNNYNGIGKFPALQLINSATFSNQNNQISKSLPSMPYVDNGQITFISTTSGSRSSSASDSNDTDASVSYSSKSSVPLTYQEYEVEPLNSFGEINVLKGKNKEIILDINDTLHRPFSSNAPSYDVYEVLAEIKANTLLSYPQYQNRNFKSTHSQQQKTNQFFYNKSEDTETHVNDSYVSIKKNTLEYSTNKASTIVIAKYMFWIGWFIMPTWWVGSCYLPRPTADATPDDYKWRNRCRKASTFGFIGLILGGLFFVIVKSRDYNT</sequence>
<accession>A0A9N9FG98</accession>
<keyword evidence="2" id="KW-0812">Transmembrane</keyword>